<comment type="caution">
    <text evidence="3">The sequence shown here is derived from an EMBL/GenBank/DDBJ whole genome shotgun (WGS) entry which is preliminary data.</text>
</comment>
<dbReference type="InterPro" id="IPR003961">
    <property type="entry name" value="FN3_dom"/>
</dbReference>
<proteinExistence type="predicted"/>
<evidence type="ECO:0000259" key="2">
    <source>
        <dbReference type="PROSITE" id="PS50853"/>
    </source>
</evidence>
<feature type="transmembrane region" description="Helical" evidence="1">
    <location>
        <begin position="113"/>
        <end position="138"/>
    </location>
</feature>
<keyword evidence="1" id="KW-1133">Transmembrane helix</keyword>
<dbReference type="CDD" id="cd00063">
    <property type="entry name" value="FN3"/>
    <property type="match status" value="1"/>
</dbReference>
<keyword evidence="1" id="KW-0472">Membrane</keyword>
<gene>
    <name evidence="3" type="ORF">M9458_013913</name>
</gene>
<dbReference type="AlphaFoldDB" id="A0ABD0QZL7"/>
<dbReference type="Proteomes" id="UP001529510">
    <property type="component" value="Unassembled WGS sequence"/>
</dbReference>
<dbReference type="Gene3D" id="2.60.40.10">
    <property type="entry name" value="Immunoglobulins"/>
    <property type="match status" value="1"/>
</dbReference>
<dbReference type="Pfam" id="PF00041">
    <property type="entry name" value="fn3"/>
    <property type="match status" value="1"/>
</dbReference>
<accession>A0ABD0QZL7</accession>
<dbReference type="InterPro" id="IPR013783">
    <property type="entry name" value="Ig-like_fold"/>
</dbReference>
<feature type="non-terminal residue" evidence="3">
    <location>
        <position position="155"/>
    </location>
</feature>
<protein>
    <recommendedName>
        <fullName evidence="2">Fibronectin type-III domain-containing protein</fullName>
    </recommendedName>
</protein>
<dbReference type="EMBL" id="JAMKFB020000006">
    <property type="protein sequence ID" value="KAL0191215.1"/>
    <property type="molecule type" value="Genomic_DNA"/>
</dbReference>
<evidence type="ECO:0000256" key="1">
    <source>
        <dbReference type="SAM" id="Phobius"/>
    </source>
</evidence>
<reference evidence="3 4" key="1">
    <citation type="submission" date="2024-05" db="EMBL/GenBank/DDBJ databases">
        <title>Genome sequencing and assembly of Indian major carp, Cirrhinus mrigala (Hamilton, 1822).</title>
        <authorList>
            <person name="Mohindra V."/>
            <person name="Chowdhury L.M."/>
            <person name="Lal K."/>
            <person name="Jena J.K."/>
        </authorList>
    </citation>
    <scope>NUCLEOTIDE SEQUENCE [LARGE SCALE GENOMIC DNA]</scope>
    <source>
        <strain evidence="3">CM1030</strain>
        <tissue evidence="3">Blood</tissue>
    </source>
</reference>
<feature type="domain" description="Fibronectin type-III" evidence="2">
    <location>
        <begin position="1"/>
        <end position="91"/>
    </location>
</feature>
<organism evidence="3 4">
    <name type="scientific">Cirrhinus mrigala</name>
    <name type="common">Mrigala</name>
    <dbReference type="NCBI Taxonomy" id="683832"/>
    <lineage>
        <taxon>Eukaryota</taxon>
        <taxon>Metazoa</taxon>
        <taxon>Chordata</taxon>
        <taxon>Craniata</taxon>
        <taxon>Vertebrata</taxon>
        <taxon>Euteleostomi</taxon>
        <taxon>Actinopterygii</taxon>
        <taxon>Neopterygii</taxon>
        <taxon>Teleostei</taxon>
        <taxon>Ostariophysi</taxon>
        <taxon>Cypriniformes</taxon>
        <taxon>Cyprinidae</taxon>
        <taxon>Labeoninae</taxon>
        <taxon>Labeonini</taxon>
        <taxon>Cirrhinus</taxon>
    </lineage>
</organism>
<dbReference type="SUPFAM" id="SSF49265">
    <property type="entry name" value="Fibronectin type III"/>
    <property type="match status" value="1"/>
</dbReference>
<keyword evidence="4" id="KW-1185">Reference proteome</keyword>
<dbReference type="SMART" id="SM00060">
    <property type="entry name" value="FN3"/>
    <property type="match status" value="1"/>
</dbReference>
<name>A0ABD0QZL7_CIRMR</name>
<feature type="non-terminal residue" evidence="3">
    <location>
        <position position="1"/>
    </location>
</feature>
<keyword evidence="1" id="KW-0812">Transmembrane</keyword>
<sequence>NVQADALSINAVRLQWQPPEDPNGGIVKYSIEYQPVGQSSFHPWVDTDDGNKTTKDVTSLNGSTLYQFRVRAFSKVPGEWSKFVHARTRGDGFSNYIPTTQQVGRPVTEDHQLLWAVVGSVAVTCVTILLALLILFYIRKSVLKRKRTFTYQSGS</sequence>
<dbReference type="PROSITE" id="PS50853">
    <property type="entry name" value="FN3"/>
    <property type="match status" value="1"/>
</dbReference>
<dbReference type="InterPro" id="IPR036116">
    <property type="entry name" value="FN3_sf"/>
</dbReference>
<evidence type="ECO:0000313" key="4">
    <source>
        <dbReference type="Proteomes" id="UP001529510"/>
    </source>
</evidence>
<evidence type="ECO:0000313" key="3">
    <source>
        <dbReference type="EMBL" id="KAL0191215.1"/>
    </source>
</evidence>